<keyword evidence="3" id="KW-1185">Reference proteome</keyword>
<reference evidence="2 3" key="1">
    <citation type="submission" date="2019-05" db="EMBL/GenBank/DDBJ databases">
        <title>Another draft genome of Portunus trituberculatus and its Hox gene families provides insights of decapod evolution.</title>
        <authorList>
            <person name="Jeong J.-H."/>
            <person name="Song I."/>
            <person name="Kim S."/>
            <person name="Choi T."/>
            <person name="Kim D."/>
            <person name="Ryu S."/>
            <person name="Kim W."/>
        </authorList>
    </citation>
    <scope>NUCLEOTIDE SEQUENCE [LARGE SCALE GENOMIC DNA]</scope>
    <source>
        <tissue evidence="2">Muscle</tissue>
    </source>
</reference>
<comment type="caution">
    <text evidence="2">The sequence shown here is derived from an EMBL/GenBank/DDBJ whole genome shotgun (WGS) entry which is preliminary data.</text>
</comment>
<evidence type="ECO:0000313" key="3">
    <source>
        <dbReference type="Proteomes" id="UP000324222"/>
    </source>
</evidence>
<protein>
    <submittedName>
        <fullName evidence="2">Uncharacterized protein</fullName>
    </submittedName>
</protein>
<evidence type="ECO:0000313" key="2">
    <source>
        <dbReference type="EMBL" id="MPC80837.1"/>
    </source>
</evidence>
<gene>
    <name evidence="2" type="ORF">E2C01_075430</name>
</gene>
<dbReference type="EMBL" id="VSRR010055123">
    <property type="protein sequence ID" value="MPC80837.1"/>
    <property type="molecule type" value="Genomic_DNA"/>
</dbReference>
<proteinExistence type="predicted"/>
<feature type="compositionally biased region" description="Basic and acidic residues" evidence="1">
    <location>
        <begin position="89"/>
        <end position="123"/>
    </location>
</feature>
<evidence type="ECO:0000256" key="1">
    <source>
        <dbReference type="SAM" id="MobiDB-lite"/>
    </source>
</evidence>
<feature type="region of interest" description="Disordered" evidence="1">
    <location>
        <begin position="83"/>
        <end position="123"/>
    </location>
</feature>
<dbReference type="Proteomes" id="UP000324222">
    <property type="component" value="Unassembled WGS sequence"/>
</dbReference>
<dbReference type="AlphaFoldDB" id="A0A5B7IH15"/>
<sequence length="123" mass="13022">MYKWAGCGCVDGRARVSGWREDVGMRSGGSGRGEAGVGGAERGRVGRGSFSLVQQPRATHPTAPRDAAPLYCPCRLPPPVGVSALGGRRGGEGAAHLETRRLTRDTAREIPERVKNEATKPIE</sequence>
<name>A0A5B7IH15_PORTR</name>
<organism evidence="2 3">
    <name type="scientific">Portunus trituberculatus</name>
    <name type="common">Swimming crab</name>
    <name type="synonym">Neptunus trituberculatus</name>
    <dbReference type="NCBI Taxonomy" id="210409"/>
    <lineage>
        <taxon>Eukaryota</taxon>
        <taxon>Metazoa</taxon>
        <taxon>Ecdysozoa</taxon>
        <taxon>Arthropoda</taxon>
        <taxon>Crustacea</taxon>
        <taxon>Multicrustacea</taxon>
        <taxon>Malacostraca</taxon>
        <taxon>Eumalacostraca</taxon>
        <taxon>Eucarida</taxon>
        <taxon>Decapoda</taxon>
        <taxon>Pleocyemata</taxon>
        <taxon>Brachyura</taxon>
        <taxon>Eubrachyura</taxon>
        <taxon>Portunoidea</taxon>
        <taxon>Portunidae</taxon>
        <taxon>Portuninae</taxon>
        <taxon>Portunus</taxon>
    </lineage>
</organism>
<feature type="region of interest" description="Disordered" evidence="1">
    <location>
        <begin position="21"/>
        <end position="49"/>
    </location>
</feature>
<feature type="compositionally biased region" description="Gly residues" evidence="1">
    <location>
        <begin position="26"/>
        <end position="40"/>
    </location>
</feature>
<accession>A0A5B7IH15</accession>